<evidence type="ECO:0000313" key="8">
    <source>
        <dbReference type="EMBL" id="CAL5221305.1"/>
    </source>
</evidence>
<dbReference type="Gene3D" id="1.20.120.1780">
    <property type="entry name" value="UbiA prenyltransferase"/>
    <property type="match status" value="1"/>
</dbReference>
<comment type="caution">
    <text evidence="8">The sequence shown here is derived from an EMBL/GenBank/DDBJ whole genome shotgun (WGS) entry which is preliminary data.</text>
</comment>
<reference evidence="8 9" key="1">
    <citation type="submission" date="2024-06" db="EMBL/GenBank/DDBJ databases">
        <authorList>
            <person name="Kraege A."/>
            <person name="Thomma B."/>
        </authorList>
    </citation>
    <scope>NUCLEOTIDE SEQUENCE [LARGE SCALE GENOMIC DNA]</scope>
</reference>
<dbReference type="PANTHER" id="PTHR43009">
    <property type="entry name" value="HOMOGENTISATE SOLANESYLTRANSFERASE, CHLOROPLASTIC"/>
    <property type="match status" value="1"/>
</dbReference>
<protein>
    <submittedName>
        <fullName evidence="8">G3473 protein</fullName>
    </submittedName>
</protein>
<dbReference type="Gene3D" id="1.10.357.140">
    <property type="entry name" value="UbiA prenyltransferase"/>
    <property type="match status" value="1"/>
</dbReference>
<evidence type="ECO:0000256" key="2">
    <source>
        <dbReference type="ARBA" id="ARBA00005985"/>
    </source>
</evidence>
<name>A0ABP1FMV8_9CHLO</name>
<feature type="transmembrane region" description="Helical" evidence="7">
    <location>
        <begin position="64"/>
        <end position="85"/>
    </location>
</feature>
<evidence type="ECO:0000256" key="5">
    <source>
        <dbReference type="ARBA" id="ARBA00022989"/>
    </source>
</evidence>
<dbReference type="Pfam" id="PF01040">
    <property type="entry name" value="UbiA"/>
    <property type="match status" value="1"/>
</dbReference>
<dbReference type="PANTHER" id="PTHR43009:SF7">
    <property type="entry name" value="HOMOGENTISATE GERANYLGERANYLTRANSFERASE, CHLOROPLASTIC"/>
    <property type="match status" value="1"/>
</dbReference>
<evidence type="ECO:0000256" key="1">
    <source>
        <dbReference type="ARBA" id="ARBA00004141"/>
    </source>
</evidence>
<keyword evidence="4 7" id="KW-0812">Transmembrane</keyword>
<feature type="transmembrane region" description="Helical" evidence="7">
    <location>
        <begin position="132"/>
        <end position="153"/>
    </location>
</feature>
<dbReference type="InterPro" id="IPR044502">
    <property type="entry name" value="AtHST-like"/>
</dbReference>
<feature type="transmembrane region" description="Helical" evidence="7">
    <location>
        <begin position="235"/>
        <end position="261"/>
    </location>
</feature>
<evidence type="ECO:0000256" key="4">
    <source>
        <dbReference type="ARBA" id="ARBA00022692"/>
    </source>
</evidence>
<dbReference type="Proteomes" id="UP001497392">
    <property type="component" value="Unassembled WGS sequence"/>
</dbReference>
<sequence>MVAHEDSEVPLHLQEGIAAIPQYASAFYRFTRPHTMLGTFISVTSVSALAVGPNGWTLQALASLVQALVPALLMNICIVGLNQIFDVPIDRINKPYLPLASGEFTMRMGQSVVAATGALALALGVLSGSGPLLATLVGSLVLGIAYSTDVPFLRWKQHPLLAAGCILAVRAIMVQLGFFFHMKLATGASSLRLTRPLIFAISFMLLFSVVIALFKDIPDVKGDAQEGVRTFSVRVGVRNVFWTCIALLEVAYAGAICVGFASQVVWSKIATVVGHAALGLILLQRARKTDLSNSSAIYRCYMFCWKLFYTEYLLIPFII</sequence>
<comment type="subcellular location">
    <subcellularLocation>
        <location evidence="1">Membrane</location>
        <topology evidence="1">Multi-pass membrane protein</topology>
    </subcellularLocation>
</comment>
<dbReference type="NCBIfam" id="NF009525">
    <property type="entry name" value="PRK12887.1"/>
    <property type="match status" value="1"/>
</dbReference>
<evidence type="ECO:0000256" key="6">
    <source>
        <dbReference type="ARBA" id="ARBA00023136"/>
    </source>
</evidence>
<keyword evidence="9" id="KW-1185">Reference proteome</keyword>
<dbReference type="CDD" id="cd13960">
    <property type="entry name" value="PT_UbiA_HPT1"/>
    <property type="match status" value="1"/>
</dbReference>
<dbReference type="EMBL" id="CAXHTA020000005">
    <property type="protein sequence ID" value="CAL5221305.1"/>
    <property type="molecule type" value="Genomic_DNA"/>
</dbReference>
<proteinExistence type="inferred from homology"/>
<comment type="similarity">
    <text evidence="2">Belongs to the UbiA prenyltransferase family.</text>
</comment>
<keyword evidence="3" id="KW-0808">Transferase</keyword>
<dbReference type="InterPro" id="IPR044878">
    <property type="entry name" value="UbiA_sf"/>
</dbReference>
<evidence type="ECO:0000256" key="7">
    <source>
        <dbReference type="SAM" id="Phobius"/>
    </source>
</evidence>
<evidence type="ECO:0000256" key="3">
    <source>
        <dbReference type="ARBA" id="ARBA00022679"/>
    </source>
</evidence>
<dbReference type="InterPro" id="IPR000537">
    <property type="entry name" value="UbiA_prenyltransferase"/>
</dbReference>
<feature type="transmembrane region" description="Helical" evidence="7">
    <location>
        <begin position="267"/>
        <end position="284"/>
    </location>
</feature>
<evidence type="ECO:0000313" key="9">
    <source>
        <dbReference type="Proteomes" id="UP001497392"/>
    </source>
</evidence>
<gene>
    <name evidence="8" type="primary">g3473</name>
    <name evidence="8" type="ORF">VP750_LOCUS2964</name>
</gene>
<feature type="transmembrane region" description="Helical" evidence="7">
    <location>
        <begin position="193"/>
        <end position="214"/>
    </location>
</feature>
<feature type="transmembrane region" description="Helical" evidence="7">
    <location>
        <begin position="35"/>
        <end position="52"/>
    </location>
</feature>
<feature type="transmembrane region" description="Helical" evidence="7">
    <location>
        <begin position="296"/>
        <end position="318"/>
    </location>
</feature>
<keyword evidence="5 7" id="KW-1133">Transmembrane helix</keyword>
<organism evidence="8 9">
    <name type="scientific">Coccomyxa viridis</name>
    <dbReference type="NCBI Taxonomy" id="1274662"/>
    <lineage>
        <taxon>Eukaryota</taxon>
        <taxon>Viridiplantae</taxon>
        <taxon>Chlorophyta</taxon>
        <taxon>core chlorophytes</taxon>
        <taxon>Trebouxiophyceae</taxon>
        <taxon>Trebouxiophyceae incertae sedis</taxon>
        <taxon>Coccomyxaceae</taxon>
        <taxon>Coccomyxa</taxon>
    </lineage>
</organism>
<keyword evidence="6 7" id="KW-0472">Membrane</keyword>
<feature type="transmembrane region" description="Helical" evidence="7">
    <location>
        <begin position="160"/>
        <end position="181"/>
    </location>
</feature>
<accession>A0ABP1FMV8</accession>